<proteinExistence type="predicted"/>
<comment type="caution">
    <text evidence="1">The sequence shown here is derived from an EMBL/GenBank/DDBJ whole genome shotgun (WGS) entry which is preliminary data.</text>
</comment>
<keyword evidence="2" id="KW-1185">Reference proteome</keyword>
<dbReference type="PANTHER" id="PTHR45975">
    <property type="entry name" value="NUCLEOSOME-REMODELING FACTOR SUBUNIT BPTF"/>
    <property type="match status" value="1"/>
</dbReference>
<name>A0ABV0YI94_9TELE</name>
<evidence type="ECO:0000313" key="2">
    <source>
        <dbReference type="Proteomes" id="UP001469553"/>
    </source>
</evidence>
<organism evidence="1 2">
    <name type="scientific">Ameca splendens</name>
    <dbReference type="NCBI Taxonomy" id="208324"/>
    <lineage>
        <taxon>Eukaryota</taxon>
        <taxon>Metazoa</taxon>
        <taxon>Chordata</taxon>
        <taxon>Craniata</taxon>
        <taxon>Vertebrata</taxon>
        <taxon>Euteleostomi</taxon>
        <taxon>Actinopterygii</taxon>
        <taxon>Neopterygii</taxon>
        <taxon>Teleostei</taxon>
        <taxon>Neoteleostei</taxon>
        <taxon>Acanthomorphata</taxon>
        <taxon>Ovalentaria</taxon>
        <taxon>Atherinomorphae</taxon>
        <taxon>Cyprinodontiformes</taxon>
        <taxon>Goodeidae</taxon>
        <taxon>Ameca</taxon>
    </lineage>
</organism>
<sequence length="351" mass="37541">MHDGRIEEILEVLLPPPDNVPSRGQQPPTPTVFASARAVARLASWYPSAASGVPQANHSRWDSFFNLTASLTAGVHHWDWGFPPRQAPQTLRPQLRVTASTIDVENMVHSDSMSPTSLGICSKLSRRWELNRSLAEGSARHSQQTLTMRLGLSYPDFSSFFKQPAHREVCLMCAQSSNCLHCVVQQKVLGIIPSSTAGGAQTYTTFQPHTTTLNIKPSTPGAHQQVLGVGGQIRPGMTMIRTPIQQTGAVGKTILRTPLVVQQGQGGQQVVTQIIRGQPVSTGISAASPVTTVTGQGVASPNAAGQAAVQTPPCTPRAQGQSQVKLTMAQLTQLTQVCEGDTPGVLCYLVF</sequence>
<dbReference type="EMBL" id="JAHRIP010033038">
    <property type="protein sequence ID" value="MEQ2293513.1"/>
    <property type="molecule type" value="Genomic_DNA"/>
</dbReference>
<gene>
    <name evidence="1" type="ORF">AMECASPLE_034293</name>
</gene>
<evidence type="ECO:0008006" key="3">
    <source>
        <dbReference type="Google" id="ProtNLM"/>
    </source>
</evidence>
<protein>
    <recommendedName>
        <fullName evidence="3">Transcription initiation factor TFIID subunit 4</fullName>
    </recommendedName>
</protein>
<dbReference type="Proteomes" id="UP001469553">
    <property type="component" value="Unassembled WGS sequence"/>
</dbReference>
<dbReference type="InterPro" id="IPR038028">
    <property type="entry name" value="BPTF"/>
</dbReference>
<reference evidence="1 2" key="1">
    <citation type="submission" date="2021-06" db="EMBL/GenBank/DDBJ databases">
        <authorList>
            <person name="Palmer J.M."/>
        </authorList>
    </citation>
    <scope>NUCLEOTIDE SEQUENCE [LARGE SCALE GENOMIC DNA]</scope>
    <source>
        <strain evidence="1 2">AS_MEX2019</strain>
        <tissue evidence="1">Muscle</tissue>
    </source>
</reference>
<accession>A0ABV0YI94</accession>
<evidence type="ECO:0000313" key="1">
    <source>
        <dbReference type="EMBL" id="MEQ2293513.1"/>
    </source>
</evidence>
<dbReference type="PANTHER" id="PTHR45975:SF2">
    <property type="entry name" value="NUCLEOSOME-REMODELING FACTOR SUBUNIT BPTF"/>
    <property type="match status" value="1"/>
</dbReference>